<sequence length="400" mass="42991">MSNLSADPVQISRTLVSVIALCCGLIVANIYYAQPIIELLAPDVGLSAHSASFIVSLTQIGYAIGLFFLVPLADLVENKRLMLITLCITFFSLIGLGVVQTPNTMLFLCLLVGASSVSVQVLIPLAAHLSSDEKRGQVLGNIMAGLLLGILLARPVASIIADHFGWRAVFFFAAGCMVFIALVIHFAIPKRLPTHNTRYFALLRSLKSLVISQPVLRQRAFYQGLMFASFSLFWTTVPVVLAREYGFSQTQIALFALVGAAGAVAAPIVGRLADKGYTYEMSLLAKVIALLCFLPSLFDLPNGIIILALTGVLIDFAVQANMVLGQRVIYSLEPQSRARLNAIYMTSIFLGGAVGSLIASSLYEFGGWESIALVAAAMPLIALIGFVYSAKKEKQKAHTA</sequence>
<dbReference type="Pfam" id="PF07690">
    <property type="entry name" value="MFS_1"/>
    <property type="match status" value="1"/>
</dbReference>
<evidence type="ECO:0000313" key="7">
    <source>
        <dbReference type="Proteomes" id="UP001177212"/>
    </source>
</evidence>
<feature type="transmembrane region" description="Helical" evidence="4">
    <location>
        <begin position="166"/>
        <end position="188"/>
    </location>
</feature>
<keyword evidence="2 4" id="KW-1133">Transmembrane helix</keyword>
<dbReference type="CDD" id="cd17324">
    <property type="entry name" value="MFS_NepI_like"/>
    <property type="match status" value="1"/>
</dbReference>
<dbReference type="RefSeq" id="WP_008129705.1">
    <property type="nucleotide sequence ID" value="NZ_JAUYVT010000010.1"/>
</dbReference>
<feature type="transmembrane region" description="Helical" evidence="4">
    <location>
        <begin position="252"/>
        <end position="269"/>
    </location>
</feature>
<feature type="transmembrane region" description="Helical" evidence="4">
    <location>
        <begin position="80"/>
        <end position="99"/>
    </location>
</feature>
<feature type="transmembrane region" description="Helical" evidence="4">
    <location>
        <begin position="342"/>
        <end position="365"/>
    </location>
</feature>
<feature type="transmembrane region" description="Helical" evidence="4">
    <location>
        <begin position="281"/>
        <end position="298"/>
    </location>
</feature>
<evidence type="ECO:0000256" key="3">
    <source>
        <dbReference type="ARBA" id="ARBA00023136"/>
    </source>
</evidence>
<reference evidence="6" key="1">
    <citation type="submission" date="2023-07" db="EMBL/GenBank/DDBJ databases">
        <title>Genome content predicts the carbon catabolic preferences of heterotrophic bacteria.</title>
        <authorList>
            <person name="Gralka M."/>
        </authorList>
    </citation>
    <scope>NUCLEOTIDE SEQUENCE</scope>
    <source>
        <strain evidence="6">4G09</strain>
    </source>
</reference>
<name>A0ABT9FES0_9GAMM</name>
<feature type="transmembrane region" description="Helical" evidence="4">
    <location>
        <begin position="12"/>
        <end position="33"/>
    </location>
</feature>
<dbReference type="InterPro" id="IPR036259">
    <property type="entry name" value="MFS_trans_sf"/>
</dbReference>
<evidence type="ECO:0000256" key="1">
    <source>
        <dbReference type="ARBA" id="ARBA00022692"/>
    </source>
</evidence>
<dbReference type="SUPFAM" id="SSF103473">
    <property type="entry name" value="MFS general substrate transporter"/>
    <property type="match status" value="1"/>
</dbReference>
<keyword evidence="1 4" id="KW-0812">Transmembrane</keyword>
<feature type="domain" description="Major facilitator superfamily (MFS) profile" evidence="5">
    <location>
        <begin position="15"/>
        <end position="394"/>
    </location>
</feature>
<proteinExistence type="predicted"/>
<feature type="transmembrane region" description="Helical" evidence="4">
    <location>
        <begin position="304"/>
        <end position="330"/>
    </location>
</feature>
<keyword evidence="7" id="KW-1185">Reference proteome</keyword>
<evidence type="ECO:0000256" key="2">
    <source>
        <dbReference type="ARBA" id="ARBA00022989"/>
    </source>
</evidence>
<dbReference type="EMBL" id="JAUYVT010000010">
    <property type="protein sequence ID" value="MDP2565258.1"/>
    <property type="molecule type" value="Genomic_DNA"/>
</dbReference>
<feature type="transmembrane region" description="Helical" evidence="4">
    <location>
        <begin position="138"/>
        <end position="160"/>
    </location>
</feature>
<protein>
    <submittedName>
        <fullName evidence="6">MFS transporter</fullName>
    </submittedName>
</protein>
<accession>A0ABT9FES0</accession>
<dbReference type="PANTHER" id="PTHR42910:SF1">
    <property type="entry name" value="MAJOR FACILITATOR SUPERFAMILY (MFS) PROFILE DOMAIN-CONTAINING PROTEIN"/>
    <property type="match status" value="1"/>
</dbReference>
<gene>
    <name evidence="6" type="ORF">Q8W34_11500</name>
</gene>
<evidence type="ECO:0000259" key="5">
    <source>
        <dbReference type="PROSITE" id="PS50850"/>
    </source>
</evidence>
<dbReference type="InterPro" id="IPR020846">
    <property type="entry name" value="MFS_dom"/>
</dbReference>
<feature type="transmembrane region" description="Helical" evidence="4">
    <location>
        <begin position="105"/>
        <end position="126"/>
    </location>
</feature>
<evidence type="ECO:0000256" key="4">
    <source>
        <dbReference type="SAM" id="Phobius"/>
    </source>
</evidence>
<dbReference type="PANTHER" id="PTHR42910">
    <property type="entry name" value="TRANSPORTER SCO4007-RELATED"/>
    <property type="match status" value="1"/>
</dbReference>
<feature type="transmembrane region" description="Helical" evidence="4">
    <location>
        <begin position="371"/>
        <end position="390"/>
    </location>
</feature>
<dbReference type="Gene3D" id="1.20.1250.20">
    <property type="entry name" value="MFS general substrate transporter like domains"/>
    <property type="match status" value="2"/>
</dbReference>
<evidence type="ECO:0000313" key="6">
    <source>
        <dbReference type="EMBL" id="MDP2565258.1"/>
    </source>
</evidence>
<dbReference type="InterPro" id="IPR011701">
    <property type="entry name" value="MFS"/>
</dbReference>
<organism evidence="6 7">
    <name type="scientific">Pseudoalteromonas marina</name>
    <dbReference type="NCBI Taxonomy" id="267375"/>
    <lineage>
        <taxon>Bacteria</taxon>
        <taxon>Pseudomonadati</taxon>
        <taxon>Pseudomonadota</taxon>
        <taxon>Gammaproteobacteria</taxon>
        <taxon>Alteromonadales</taxon>
        <taxon>Pseudoalteromonadaceae</taxon>
        <taxon>Pseudoalteromonas</taxon>
    </lineage>
</organism>
<keyword evidence="3 4" id="KW-0472">Membrane</keyword>
<feature type="transmembrane region" description="Helical" evidence="4">
    <location>
        <begin position="53"/>
        <end position="73"/>
    </location>
</feature>
<dbReference type="PROSITE" id="PS50850">
    <property type="entry name" value="MFS"/>
    <property type="match status" value="1"/>
</dbReference>
<comment type="caution">
    <text evidence="6">The sequence shown here is derived from an EMBL/GenBank/DDBJ whole genome shotgun (WGS) entry which is preliminary data.</text>
</comment>
<feature type="transmembrane region" description="Helical" evidence="4">
    <location>
        <begin position="220"/>
        <end position="240"/>
    </location>
</feature>
<dbReference type="Proteomes" id="UP001177212">
    <property type="component" value="Unassembled WGS sequence"/>
</dbReference>